<keyword evidence="4 12" id="KW-1134">Transmembrane beta strand</keyword>
<name>A0A372EDU9_9BURK</name>
<evidence type="ECO:0000259" key="15">
    <source>
        <dbReference type="Pfam" id="PF00593"/>
    </source>
</evidence>
<dbReference type="GO" id="GO:0015344">
    <property type="term" value="F:siderophore uptake transmembrane transporter activity"/>
    <property type="evidence" value="ECO:0007669"/>
    <property type="project" value="TreeGrafter"/>
</dbReference>
<evidence type="ECO:0000256" key="8">
    <source>
        <dbReference type="ARBA" id="ARBA00023077"/>
    </source>
</evidence>
<keyword evidence="11 12" id="KW-0998">Cell outer membrane</keyword>
<evidence type="ECO:0000256" key="2">
    <source>
        <dbReference type="ARBA" id="ARBA00009810"/>
    </source>
</evidence>
<keyword evidence="10 17" id="KW-0675">Receptor</keyword>
<protein>
    <submittedName>
        <fullName evidence="17">TonB-dependent receptor</fullName>
    </submittedName>
</protein>
<dbReference type="Gene3D" id="2.40.170.20">
    <property type="entry name" value="TonB-dependent receptor, beta-barrel domain"/>
    <property type="match status" value="1"/>
</dbReference>
<reference evidence="17 18" key="1">
    <citation type="submission" date="2018-08" db="EMBL/GenBank/DDBJ databases">
        <title>Hydrogenophaga sp. LA-38 isolated from sludge.</title>
        <authorList>
            <person name="Im W.-T."/>
        </authorList>
    </citation>
    <scope>NUCLEOTIDE SEQUENCE [LARGE SCALE GENOMIC DNA]</scope>
    <source>
        <strain evidence="17 18">LA-38</strain>
    </source>
</reference>
<dbReference type="CDD" id="cd01347">
    <property type="entry name" value="ligand_gated_channel"/>
    <property type="match status" value="1"/>
</dbReference>
<dbReference type="EMBL" id="QVLS01000019">
    <property type="protein sequence ID" value="RFP75559.1"/>
    <property type="molecule type" value="Genomic_DNA"/>
</dbReference>
<sequence>MSRHLTPPPARRRTPPAGRFPLQATALACGLLLLGHAHAQTAEVSLSEVVVSASGFEQELKQAPASISVVTRQELETRQYRDLAEALAGVEGIDVLGGTGKTGGLDISIRGMPSEYTLILIDGRRQNVAGDVTPNGFGAAHTSLIPPVAAIERIEIIRGPMSTLYGSDAMGGVINIITRKVAKAWGGQLTLETGIPQDSDWGVQQRYNLYTSGPLVQDLLGLAVRGNLYRREASDFVLAPGATQPAAARNPAPAESRQHNLGARLTLTPNRHHELWLDVEQGRTWYDNSDGRLGTRDATTNLLGNNPPGYQDALRFNRDQVAVGHTARLGVGLLESSLMHTETETIGRTIPGGAVPAGDPRRGTPRELKTTNLVLDSKLVAPVGDAHVLTLGGQWWDAQLTDGLLPQKHDQTLWAVFAEDEWKLSQALTATLGARYDNHSAFGGQVSPRAYLVWDATRHWTLKGGVSKGFRAPRLNQLIDGVSGVSGQGATLNIGNPNLKPETSTSTELSALFDSQAGLSSAVTLFHNKVKDKISSGGDCTVNWVSSCSANPNATYAINVDEATTYGLELSSRVQIAKDWGLKLGYTWTGSEVIENGVKNGQLANTARHVANAQLSWDPSDKWSLWLRGEYRGKSPRFSGDPARLTGNNLAIYQAVGDIKAHALFHLGGAYKLSKNVTLNANIYNLFDKDFREYRLVNLNGTPTWVNGYFQGGASVSGTTLPGRTFWLSANITF</sequence>
<feature type="domain" description="TonB-dependent receptor plug" evidence="16">
    <location>
        <begin position="60"/>
        <end position="173"/>
    </location>
</feature>
<feature type="signal peptide" evidence="14">
    <location>
        <begin position="1"/>
        <end position="39"/>
    </location>
</feature>
<dbReference type="Proteomes" id="UP000261931">
    <property type="component" value="Unassembled WGS sequence"/>
</dbReference>
<keyword evidence="8 13" id="KW-0798">TonB box</keyword>
<dbReference type="InterPro" id="IPR036942">
    <property type="entry name" value="Beta-barrel_TonB_sf"/>
</dbReference>
<comment type="subcellular location">
    <subcellularLocation>
        <location evidence="1 12">Cell outer membrane</location>
        <topology evidence="1 12">Multi-pass membrane protein</topology>
    </subcellularLocation>
</comment>
<accession>A0A372EDU9</accession>
<evidence type="ECO:0000313" key="17">
    <source>
        <dbReference type="EMBL" id="RFP75559.1"/>
    </source>
</evidence>
<evidence type="ECO:0000256" key="6">
    <source>
        <dbReference type="ARBA" id="ARBA00022729"/>
    </source>
</evidence>
<evidence type="ECO:0000256" key="5">
    <source>
        <dbReference type="ARBA" id="ARBA00022692"/>
    </source>
</evidence>
<comment type="caution">
    <text evidence="17">The sequence shown here is derived from an EMBL/GenBank/DDBJ whole genome shotgun (WGS) entry which is preliminary data.</text>
</comment>
<dbReference type="RefSeq" id="WP_116960996.1">
    <property type="nucleotide sequence ID" value="NZ_QVLS01000019.1"/>
</dbReference>
<feature type="chain" id="PRO_5017034793" evidence="14">
    <location>
        <begin position="40"/>
        <end position="734"/>
    </location>
</feature>
<dbReference type="AlphaFoldDB" id="A0A372EDU9"/>
<dbReference type="InterPro" id="IPR000531">
    <property type="entry name" value="Beta-barrel_TonB"/>
</dbReference>
<dbReference type="InterPro" id="IPR012910">
    <property type="entry name" value="Plug_dom"/>
</dbReference>
<dbReference type="Gene3D" id="2.170.130.10">
    <property type="entry name" value="TonB-dependent receptor, plug domain"/>
    <property type="match status" value="1"/>
</dbReference>
<keyword evidence="9 12" id="KW-0472">Membrane</keyword>
<evidence type="ECO:0000256" key="12">
    <source>
        <dbReference type="PROSITE-ProRule" id="PRU01360"/>
    </source>
</evidence>
<keyword evidence="5 12" id="KW-0812">Transmembrane</keyword>
<evidence type="ECO:0000256" key="10">
    <source>
        <dbReference type="ARBA" id="ARBA00023170"/>
    </source>
</evidence>
<keyword evidence="18" id="KW-1185">Reference proteome</keyword>
<comment type="similarity">
    <text evidence="2 12 13">Belongs to the TonB-dependent receptor family.</text>
</comment>
<evidence type="ECO:0000313" key="18">
    <source>
        <dbReference type="Proteomes" id="UP000261931"/>
    </source>
</evidence>
<dbReference type="PANTHER" id="PTHR30069">
    <property type="entry name" value="TONB-DEPENDENT OUTER MEMBRANE RECEPTOR"/>
    <property type="match status" value="1"/>
</dbReference>
<evidence type="ECO:0000256" key="3">
    <source>
        <dbReference type="ARBA" id="ARBA00022448"/>
    </source>
</evidence>
<dbReference type="GO" id="GO:0009279">
    <property type="term" value="C:cell outer membrane"/>
    <property type="evidence" value="ECO:0007669"/>
    <property type="project" value="UniProtKB-SubCell"/>
</dbReference>
<dbReference type="Pfam" id="PF00593">
    <property type="entry name" value="TonB_dep_Rec_b-barrel"/>
    <property type="match status" value="1"/>
</dbReference>
<evidence type="ECO:0000256" key="11">
    <source>
        <dbReference type="ARBA" id="ARBA00023237"/>
    </source>
</evidence>
<dbReference type="Pfam" id="PF07715">
    <property type="entry name" value="Plug"/>
    <property type="match status" value="1"/>
</dbReference>
<evidence type="ECO:0000256" key="9">
    <source>
        <dbReference type="ARBA" id="ARBA00023136"/>
    </source>
</evidence>
<dbReference type="InterPro" id="IPR037066">
    <property type="entry name" value="Plug_dom_sf"/>
</dbReference>
<proteinExistence type="inferred from homology"/>
<organism evidence="17 18">
    <name type="scientific">Hydrogenophaga borbori</name>
    <dbReference type="NCBI Taxonomy" id="2294117"/>
    <lineage>
        <taxon>Bacteria</taxon>
        <taxon>Pseudomonadati</taxon>
        <taxon>Pseudomonadota</taxon>
        <taxon>Betaproteobacteria</taxon>
        <taxon>Burkholderiales</taxon>
        <taxon>Comamonadaceae</taxon>
        <taxon>Hydrogenophaga</taxon>
    </lineage>
</organism>
<dbReference type="PROSITE" id="PS52016">
    <property type="entry name" value="TONB_DEPENDENT_REC_3"/>
    <property type="match status" value="1"/>
</dbReference>
<evidence type="ECO:0000259" key="16">
    <source>
        <dbReference type="Pfam" id="PF07715"/>
    </source>
</evidence>
<keyword evidence="6 14" id="KW-0732">Signal</keyword>
<feature type="domain" description="TonB-dependent receptor-like beta-barrel" evidence="15">
    <location>
        <begin position="284"/>
        <end position="686"/>
    </location>
</feature>
<gene>
    <name evidence="17" type="ORF">DY262_20955</name>
</gene>
<evidence type="ECO:0000256" key="7">
    <source>
        <dbReference type="ARBA" id="ARBA00023065"/>
    </source>
</evidence>
<evidence type="ECO:0000256" key="1">
    <source>
        <dbReference type="ARBA" id="ARBA00004571"/>
    </source>
</evidence>
<dbReference type="SUPFAM" id="SSF56935">
    <property type="entry name" value="Porins"/>
    <property type="match status" value="1"/>
</dbReference>
<keyword evidence="7" id="KW-0406">Ion transport</keyword>
<evidence type="ECO:0000256" key="4">
    <source>
        <dbReference type="ARBA" id="ARBA00022452"/>
    </source>
</evidence>
<evidence type="ECO:0000256" key="14">
    <source>
        <dbReference type="SAM" id="SignalP"/>
    </source>
</evidence>
<evidence type="ECO:0000256" key="13">
    <source>
        <dbReference type="RuleBase" id="RU003357"/>
    </source>
</evidence>
<dbReference type="PANTHER" id="PTHR30069:SF53">
    <property type="entry name" value="COLICIN I RECEPTOR-RELATED"/>
    <property type="match status" value="1"/>
</dbReference>
<dbReference type="InterPro" id="IPR039426">
    <property type="entry name" value="TonB-dep_rcpt-like"/>
</dbReference>
<dbReference type="GO" id="GO:0044718">
    <property type="term" value="P:siderophore transmembrane transport"/>
    <property type="evidence" value="ECO:0007669"/>
    <property type="project" value="TreeGrafter"/>
</dbReference>
<keyword evidence="3 12" id="KW-0813">Transport</keyword>